<evidence type="ECO:0000313" key="2">
    <source>
        <dbReference type="EMBL" id="KAK7421651.1"/>
    </source>
</evidence>
<keyword evidence="1" id="KW-0732">Signal</keyword>
<organism evidence="2 3">
    <name type="scientific">Neonectria punicea</name>
    <dbReference type="NCBI Taxonomy" id="979145"/>
    <lineage>
        <taxon>Eukaryota</taxon>
        <taxon>Fungi</taxon>
        <taxon>Dikarya</taxon>
        <taxon>Ascomycota</taxon>
        <taxon>Pezizomycotina</taxon>
        <taxon>Sordariomycetes</taxon>
        <taxon>Hypocreomycetidae</taxon>
        <taxon>Hypocreales</taxon>
        <taxon>Nectriaceae</taxon>
        <taxon>Neonectria</taxon>
    </lineage>
</organism>
<accession>A0ABR1HM78</accession>
<comment type="caution">
    <text evidence="2">The sequence shown here is derived from an EMBL/GenBank/DDBJ whole genome shotgun (WGS) entry which is preliminary data.</text>
</comment>
<dbReference type="EMBL" id="JAZAVJ010000021">
    <property type="protein sequence ID" value="KAK7421651.1"/>
    <property type="molecule type" value="Genomic_DNA"/>
</dbReference>
<keyword evidence="3" id="KW-1185">Reference proteome</keyword>
<protein>
    <submittedName>
        <fullName evidence="2">Uncharacterized protein</fullName>
    </submittedName>
</protein>
<reference evidence="2 3" key="1">
    <citation type="journal article" date="2025" name="Microbiol. Resour. Announc.">
        <title>Draft genome sequences for Neonectria magnoliae and Neonectria punicea, canker pathogens of Liriodendron tulipifera and Acer saccharum in West Virginia.</title>
        <authorList>
            <person name="Petronek H.M."/>
            <person name="Kasson M.T."/>
            <person name="Metheny A.M."/>
            <person name="Stauder C.M."/>
            <person name="Lovett B."/>
            <person name="Lynch S.C."/>
            <person name="Garnas J.R."/>
            <person name="Kasson L.R."/>
            <person name="Stajich J.E."/>
        </authorList>
    </citation>
    <scope>NUCLEOTIDE SEQUENCE [LARGE SCALE GENOMIC DNA]</scope>
    <source>
        <strain evidence="2 3">NRRL 64653</strain>
    </source>
</reference>
<proteinExistence type="predicted"/>
<dbReference type="PROSITE" id="PS51257">
    <property type="entry name" value="PROKAR_LIPOPROTEIN"/>
    <property type="match status" value="1"/>
</dbReference>
<feature type="chain" id="PRO_5046734170" evidence="1">
    <location>
        <begin position="20"/>
        <end position="108"/>
    </location>
</feature>
<feature type="signal peptide" evidence="1">
    <location>
        <begin position="1"/>
        <end position="19"/>
    </location>
</feature>
<name>A0ABR1HM78_9HYPO</name>
<evidence type="ECO:0000313" key="3">
    <source>
        <dbReference type="Proteomes" id="UP001498476"/>
    </source>
</evidence>
<evidence type="ECO:0000256" key="1">
    <source>
        <dbReference type="SAM" id="SignalP"/>
    </source>
</evidence>
<sequence>MKLTSTSIIMGLLVTAACATPTSVSEIESASASTSASASESVSKTELVEAASASPGCGAAGSCVGTGGGELCNDRCKHCSGPSGQYTRGECCGFGWHVLGLAAAIIPS</sequence>
<gene>
    <name evidence="2" type="ORF">QQX98_002118</name>
</gene>
<dbReference type="Proteomes" id="UP001498476">
    <property type="component" value="Unassembled WGS sequence"/>
</dbReference>